<evidence type="ECO:0000313" key="2">
    <source>
        <dbReference type="EMBL" id="MFD2566762.1"/>
    </source>
</evidence>
<organism evidence="2 3">
    <name type="scientific">Pseudotenacibaculum haliotis</name>
    <dbReference type="NCBI Taxonomy" id="1862138"/>
    <lineage>
        <taxon>Bacteria</taxon>
        <taxon>Pseudomonadati</taxon>
        <taxon>Bacteroidota</taxon>
        <taxon>Flavobacteriia</taxon>
        <taxon>Flavobacteriales</taxon>
        <taxon>Flavobacteriaceae</taxon>
        <taxon>Pseudotenacibaculum</taxon>
    </lineage>
</organism>
<evidence type="ECO:0000313" key="3">
    <source>
        <dbReference type="Proteomes" id="UP001597508"/>
    </source>
</evidence>
<reference evidence="3" key="1">
    <citation type="journal article" date="2019" name="Int. J. Syst. Evol. Microbiol.">
        <title>The Global Catalogue of Microorganisms (GCM) 10K type strain sequencing project: providing services to taxonomists for standard genome sequencing and annotation.</title>
        <authorList>
            <consortium name="The Broad Institute Genomics Platform"/>
            <consortium name="The Broad Institute Genome Sequencing Center for Infectious Disease"/>
            <person name="Wu L."/>
            <person name="Ma J."/>
        </authorList>
    </citation>
    <scope>NUCLEOTIDE SEQUENCE [LARGE SCALE GENOMIC DNA]</scope>
    <source>
        <strain evidence="3">KCTC 52127</strain>
    </source>
</reference>
<accession>A0ABW5LQU0</accession>
<gene>
    <name evidence="2" type="ORF">ACFSRZ_05225</name>
</gene>
<feature type="chain" id="PRO_5046126519" evidence="1">
    <location>
        <begin position="20"/>
        <end position="259"/>
    </location>
</feature>
<evidence type="ECO:0000256" key="1">
    <source>
        <dbReference type="SAM" id="SignalP"/>
    </source>
</evidence>
<dbReference type="EMBL" id="JBHULH010000001">
    <property type="protein sequence ID" value="MFD2566762.1"/>
    <property type="molecule type" value="Genomic_DNA"/>
</dbReference>
<dbReference type="InterPro" id="IPR021457">
    <property type="entry name" value="DUF3108"/>
</dbReference>
<keyword evidence="3" id="KW-1185">Reference proteome</keyword>
<proteinExistence type="predicted"/>
<feature type="signal peptide" evidence="1">
    <location>
        <begin position="1"/>
        <end position="19"/>
    </location>
</feature>
<comment type="caution">
    <text evidence="2">The sequence shown here is derived from an EMBL/GenBank/DDBJ whole genome shotgun (WGS) entry which is preliminary data.</text>
</comment>
<protein>
    <submittedName>
        <fullName evidence="2">DUF3108 domain-containing protein</fullName>
    </submittedName>
</protein>
<keyword evidence="1" id="KW-0732">Signal</keyword>
<dbReference type="RefSeq" id="WP_379665465.1">
    <property type="nucleotide sequence ID" value="NZ_JBHULH010000001.1"/>
</dbReference>
<name>A0ABW5LQU0_9FLAO</name>
<dbReference type="Proteomes" id="UP001597508">
    <property type="component" value="Unassembled WGS sequence"/>
</dbReference>
<sequence>MKRNTLTILLLLVSLITFSQETTPKAYKSGEWLQYRMSYSGFLKAGTATLELKETVLDGKKVYHAKGFGKTSTIIGWFFKVRDTYESYFDTETSKPYLFKRDVNEGGHIIRRDIKFDHKNKIATIHDHKYKKVTQEPIGNVQDMISSFYYLRNINIDTLKVGDEIGMDMFFDSKTYPFKLRYLGTEILKTKFGKVKTIKLRPIVQAGRVFKESESVTIWVTADDNKIPIKLKASLAVGSLRAELKAFKGLANSFKIIFD</sequence>
<dbReference type="Pfam" id="PF11306">
    <property type="entry name" value="DUF3108"/>
    <property type="match status" value="1"/>
</dbReference>